<dbReference type="Proteomes" id="UP000663879">
    <property type="component" value="Unassembled WGS sequence"/>
</dbReference>
<reference evidence="4" key="1">
    <citation type="submission" date="2021-02" db="EMBL/GenBank/DDBJ databases">
        <authorList>
            <person name="Nowell W R."/>
        </authorList>
    </citation>
    <scope>NUCLEOTIDE SEQUENCE</scope>
    <source>
        <strain evidence="4">Ploen Becks lab</strain>
    </source>
</reference>
<dbReference type="GO" id="GO:0006355">
    <property type="term" value="P:regulation of DNA-templated transcription"/>
    <property type="evidence" value="ECO:0007669"/>
    <property type="project" value="InterPro"/>
</dbReference>
<evidence type="ECO:0000256" key="2">
    <source>
        <dbReference type="ARBA" id="ARBA00023242"/>
    </source>
</evidence>
<gene>
    <name evidence="4" type="ORF">OXX778_LOCUS21910</name>
</gene>
<evidence type="ECO:0000256" key="3">
    <source>
        <dbReference type="SAM" id="MobiDB-lite"/>
    </source>
</evidence>
<keyword evidence="5" id="KW-1185">Reference proteome</keyword>
<comment type="caution">
    <text evidence="4">The sequence shown here is derived from an EMBL/GenBank/DDBJ whole genome shotgun (WGS) entry which is preliminary data.</text>
</comment>
<dbReference type="GO" id="GO:0005634">
    <property type="term" value="C:nucleus"/>
    <property type="evidence" value="ECO:0007669"/>
    <property type="project" value="UniProtKB-SubCell"/>
</dbReference>
<evidence type="ECO:0000313" key="5">
    <source>
        <dbReference type="Proteomes" id="UP000663879"/>
    </source>
</evidence>
<feature type="region of interest" description="Disordered" evidence="3">
    <location>
        <begin position="1"/>
        <end position="69"/>
    </location>
</feature>
<proteinExistence type="predicted"/>
<feature type="compositionally biased region" description="Polar residues" evidence="3">
    <location>
        <begin position="1"/>
        <end position="24"/>
    </location>
</feature>
<comment type="subcellular location">
    <subcellularLocation>
        <location evidence="1">Nucleus</location>
    </subcellularLocation>
</comment>
<dbReference type="PROSITE" id="PS00354">
    <property type="entry name" value="HMGI_Y"/>
    <property type="match status" value="1"/>
</dbReference>
<evidence type="ECO:0000313" key="4">
    <source>
        <dbReference type="EMBL" id="CAF1117816.1"/>
    </source>
</evidence>
<name>A0A814QE11_9BILA</name>
<keyword evidence="2" id="KW-0539">Nucleus</keyword>
<dbReference type="EMBL" id="CAJNOC010008608">
    <property type="protein sequence ID" value="CAF1117816.1"/>
    <property type="molecule type" value="Genomic_DNA"/>
</dbReference>
<dbReference type="AlphaFoldDB" id="A0A814QE11"/>
<sequence length="69" mass="7498">MNQINESDESSYTSIIARQVNDANGTDEDATVSSNSSNQNTQKRGRGRPRKVDSVQKAGAKANKKSKNN</sequence>
<organism evidence="4 5">
    <name type="scientific">Brachionus calyciflorus</name>
    <dbReference type="NCBI Taxonomy" id="104777"/>
    <lineage>
        <taxon>Eukaryota</taxon>
        <taxon>Metazoa</taxon>
        <taxon>Spiralia</taxon>
        <taxon>Gnathifera</taxon>
        <taxon>Rotifera</taxon>
        <taxon>Eurotatoria</taxon>
        <taxon>Monogononta</taxon>
        <taxon>Pseudotrocha</taxon>
        <taxon>Ploima</taxon>
        <taxon>Brachionidae</taxon>
        <taxon>Brachionus</taxon>
    </lineage>
</organism>
<protein>
    <submittedName>
        <fullName evidence="4">Uncharacterized protein</fullName>
    </submittedName>
</protein>
<accession>A0A814QE11</accession>
<evidence type="ECO:0000256" key="1">
    <source>
        <dbReference type="ARBA" id="ARBA00004123"/>
    </source>
</evidence>
<dbReference type="InterPro" id="IPR000637">
    <property type="entry name" value="HMGI/Y_DNA-bd_CS"/>
</dbReference>